<name>A0ABW5XM52_9SPHI</name>
<keyword evidence="3" id="KW-1185">Reference proteome</keyword>
<proteinExistence type="predicted"/>
<dbReference type="RefSeq" id="WP_377123574.1">
    <property type="nucleotide sequence ID" value="NZ_JBHUON010000002.1"/>
</dbReference>
<evidence type="ECO:0008006" key="4">
    <source>
        <dbReference type="Google" id="ProtNLM"/>
    </source>
</evidence>
<gene>
    <name evidence="2" type="ORF">ACFSYC_03515</name>
</gene>
<evidence type="ECO:0000256" key="1">
    <source>
        <dbReference type="SAM" id="SignalP"/>
    </source>
</evidence>
<accession>A0ABW5XM52</accession>
<dbReference type="EMBL" id="JBHUON010000002">
    <property type="protein sequence ID" value="MFD2863748.1"/>
    <property type="molecule type" value="Genomic_DNA"/>
</dbReference>
<reference evidence="3" key="1">
    <citation type="journal article" date="2019" name="Int. J. Syst. Evol. Microbiol.">
        <title>The Global Catalogue of Microorganisms (GCM) 10K type strain sequencing project: providing services to taxonomists for standard genome sequencing and annotation.</title>
        <authorList>
            <consortium name="The Broad Institute Genomics Platform"/>
            <consortium name="The Broad Institute Genome Sequencing Center for Infectious Disease"/>
            <person name="Wu L."/>
            <person name="Ma J."/>
        </authorList>
    </citation>
    <scope>NUCLEOTIDE SEQUENCE [LARGE SCALE GENOMIC DNA]</scope>
    <source>
        <strain evidence="3">KCTC 52232</strain>
    </source>
</reference>
<evidence type="ECO:0000313" key="3">
    <source>
        <dbReference type="Proteomes" id="UP001597601"/>
    </source>
</evidence>
<protein>
    <recommendedName>
        <fullName evidence="4">Outer membrane lipoprotein-sorting protein</fullName>
    </recommendedName>
</protein>
<feature type="chain" id="PRO_5045183373" description="Outer membrane lipoprotein-sorting protein" evidence="1">
    <location>
        <begin position="21"/>
        <end position="304"/>
    </location>
</feature>
<comment type="caution">
    <text evidence="2">The sequence shown here is derived from an EMBL/GenBank/DDBJ whole genome shotgun (WGS) entry which is preliminary data.</text>
</comment>
<organism evidence="2 3">
    <name type="scientific">Mucilaginibacter antarcticus</name>
    <dbReference type="NCBI Taxonomy" id="1855725"/>
    <lineage>
        <taxon>Bacteria</taxon>
        <taxon>Pseudomonadati</taxon>
        <taxon>Bacteroidota</taxon>
        <taxon>Sphingobacteriia</taxon>
        <taxon>Sphingobacteriales</taxon>
        <taxon>Sphingobacteriaceae</taxon>
        <taxon>Mucilaginibacter</taxon>
    </lineage>
</organism>
<keyword evidence="1" id="KW-0732">Signal</keyword>
<dbReference type="Proteomes" id="UP001597601">
    <property type="component" value="Unassembled WGS sequence"/>
</dbReference>
<evidence type="ECO:0000313" key="2">
    <source>
        <dbReference type="EMBL" id="MFD2863748.1"/>
    </source>
</evidence>
<sequence>MKKPTLLASLLLMAAPCVFAQETSKKIKDIQNESSLAPSTVKVDGRVREWEGFQAYNKSTHLYYTLANDDKNLYLVIKTSDLTTNAKITAGGITLSINTAGKKKEQDAYSLTYPIIPRSMGRPPGMATMSGGGAGGARIVNITVGGPGGSPGGAASGPDSAMVKAMHDRVINGAKEIKVSGFKDIQDSMIAIYNDYKIKAAIDYDKDNAFVYELAVPLKLMGLEAGDGKELAYNIKLNGLQLNFRMPEGGDGPPGGGFGGPGGGMRVMSFGGPGGGGPGRGGIDFQDLTSPNGFWGQYTLAKKQ</sequence>
<feature type="signal peptide" evidence="1">
    <location>
        <begin position="1"/>
        <end position="20"/>
    </location>
</feature>